<proteinExistence type="predicted"/>
<evidence type="ECO:0000313" key="3">
    <source>
        <dbReference type="Proteomes" id="UP000070444"/>
    </source>
</evidence>
<accession>A0A137NR81</accession>
<protein>
    <submittedName>
        <fullName evidence="2">Uncharacterized protein</fullName>
    </submittedName>
</protein>
<feature type="region of interest" description="Disordered" evidence="1">
    <location>
        <begin position="83"/>
        <end position="104"/>
    </location>
</feature>
<sequence>MPKTRWITIYIPETDSYIKDKSYTNEQKHFSSEETITNHHQDWVTSNDSIKMNDMYGKGNTGGYGYGQKPVTGMEPSLKSNNIGYYNNKGTTLRTQPSNRFNPV</sequence>
<organism evidence="2 3">
    <name type="scientific">Conidiobolus coronatus (strain ATCC 28846 / CBS 209.66 / NRRL 28638)</name>
    <name type="common">Delacroixia coronata</name>
    <dbReference type="NCBI Taxonomy" id="796925"/>
    <lineage>
        <taxon>Eukaryota</taxon>
        <taxon>Fungi</taxon>
        <taxon>Fungi incertae sedis</taxon>
        <taxon>Zoopagomycota</taxon>
        <taxon>Entomophthoromycotina</taxon>
        <taxon>Entomophthoromycetes</taxon>
        <taxon>Entomophthorales</taxon>
        <taxon>Ancylistaceae</taxon>
        <taxon>Conidiobolus</taxon>
    </lineage>
</organism>
<keyword evidence="3" id="KW-1185">Reference proteome</keyword>
<name>A0A137NR81_CONC2</name>
<gene>
    <name evidence="2" type="ORF">CONCODRAFT_146168</name>
</gene>
<dbReference type="EMBL" id="KQ964937">
    <property type="protein sequence ID" value="KXN65237.1"/>
    <property type="molecule type" value="Genomic_DNA"/>
</dbReference>
<dbReference type="Proteomes" id="UP000070444">
    <property type="component" value="Unassembled WGS sequence"/>
</dbReference>
<evidence type="ECO:0000256" key="1">
    <source>
        <dbReference type="SAM" id="MobiDB-lite"/>
    </source>
</evidence>
<reference evidence="2 3" key="1">
    <citation type="journal article" date="2015" name="Genome Biol. Evol.">
        <title>Phylogenomic analyses indicate that early fungi evolved digesting cell walls of algal ancestors of land plants.</title>
        <authorList>
            <person name="Chang Y."/>
            <person name="Wang S."/>
            <person name="Sekimoto S."/>
            <person name="Aerts A.L."/>
            <person name="Choi C."/>
            <person name="Clum A."/>
            <person name="LaButti K.M."/>
            <person name="Lindquist E.A."/>
            <person name="Yee Ngan C."/>
            <person name="Ohm R.A."/>
            <person name="Salamov A.A."/>
            <person name="Grigoriev I.V."/>
            <person name="Spatafora J.W."/>
            <person name="Berbee M.L."/>
        </authorList>
    </citation>
    <scope>NUCLEOTIDE SEQUENCE [LARGE SCALE GENOMIC DNA]</scope>
    <source>
        <strain evidence="2 3">NRRL 28638</strain>
    </source>
</reference>
<evidence type="ECO:0000313" key="2">
    <source>
        <dbReference type="EMBL" id="KXN65237.1"/>
    </source>
</evidence>
<dbReference type="AlphaFoldDB" id="A0A137NR81"/>